<dbReference type="Gene3D" id="3.30.559.30">
    <property type="entry name" value="Nonribosomal peptide synthetase, condensation domain"/>
    <property type="match status" value="1"/>
</dbReference>
<dbReference type="NCBIfam" id="TIGR01733">
    <property type="entry name" value="AA-adenyl-dom"/>
    <property type="match status" value="1"/>
</dbReference>
<dbReference type="InterPro" id="IPR009081">
    <property type="entry name" value="PP-bd_ACP"/>
</dbReference>
<accession>A0ABR9FFX9</accession>
<dbReference type="Gene3D" id="3.30.559.10">
    <property type="entry name" value="Chloramphenicol acetyltransferase-like domain"/>
    <property type="match status" value="1"/>
</dbReference>
<proteinExistence type="predicted"/>
<dbReference type="SUPFAM" id="SSF52777">
    <property type="entry name" value="CoA-dependent acyltransferases"/>
    <property type="match status" value="2"/>
</dbReference>
<dbReference type="Proteomes" id="UP000707245">
    <property type="component" value="Unassembled WGS sequence"/>
</dbReference>
<dbReference type="Gene3D" id="1.10.10.1830">
    <property type="entry name" value="Non-ribosomal peptide synthase, adenylation domain"/>
    <property type="match status" value="1"/>
</dbReference>
<evidence type="ECO:0000256" key="2">
    <source>
        <dbReference type="ARBA" id="ARBA00022553"/>
    </source>
</evidence>
<sequence length="1207" mass="137090">MSVVQTVRTLLADLKEINCRIWVEGGDLMVRTTGSGITPTLKAQLQANKQDIIAYLTSLSDAVSETRMASTLETRDMLEHSIQLPALVKQEQVETYELSYGQKAFWFLYLNAPKSPAYNVTMHWRILSYLHVPTLKLALQTLVDRHPSLRSTFSVRNGEPMQTIHPHQSVCFEEFDVVGESDEQVYQRARASYLRLFDLENGPLLRASLFKQAVDKHILLITTHHIISDGWSFWNLMSEFLTLYPELKAGKPANFPPLTWQYQDFVSWQSKLVSSEGGERLWKYWQKQLAEQPPSLDLPADRQRTLSQSNNGASIIFTLPKALTQKLKTQARTSGHTLYVMLVATFQVLLHRYTGQNDIWVGSAAAGRSLVEFKDICGCFFNFIVLRAKLDAEQNFALFLRQVQKNTLEALAHQDYPSLLLIERLKPRRDSNSFPLFQVEFNLQQPQEDDDLAPFFLGADESYTLKRGELTLKPFRMTQQEGQFDLSIDLIDVAGESLSGICRYNSDLFDACRIKRLLGHYETLLEAVAEDPQTKIAQLPLLTPPEQQQLLQEWSNIAMASIDAPQSCVHTLFEQQAVCNPDAIALTFRHQQISYGELNVRANRLAHYLRMQGVGPEIRVGLFLERSIDVVVGLMAILKAGGAYVPLDPDYPLERLSFMVEDADLRVLVCHDETKSKLPKSTVNVLDITAETEVIARQSSANPETLTGVQNLAYIIYTSGSTGKPKGVCVEHRNVVRLFQSTEQTFHFGKQDVWTLFHSHAFDFSVWEIWGALIYGGSLVIVPYMTTRSPSLFYELLIEQGVTVLNQTPSAFYQLIEYEQTLHAHIAEQLSLRWVIFGGEALTPSRLKPWFERHAEQRPTLVNMYGITETTVHVTLHILTASDTDKRASNIGKPVSDLNAYILDQWQQPVPIGIPGELYVGGGGVTRGYFNRPELTAERFIEGVFKRDDNTRLYRTGDLCRWLPDGDIEYLGRVDTQVKIRGFRIECGEIENTLRCHAHIQDAVVGVVGEDDNKQLVAWLVGFPITTSQSDEPLELAKDELRAYLRTSLPEWMLPSRFVLVEDLPLTPSGKVDRKALSASEITLKDVKTDVVLPETDLERTLADIWCELLTRKDIGIHENFFEAGGNSMSIVRLQSKLREQIDIEVAVAKLFANPTIYTQARYLTGSQHKRTTRSRAGERRTRQELMKKQQQARQQRRSSRQTDIKC</sequence>
<dbReference type="PROSITE" id="PS50075">
    <property type="entry name" value="CARRIER"/>
    <property type="match status" value="1"/>
</dbReference>
<dbReference type="InterPro" id="IPR041464">
    <property type="entry name" value="TubC_N"/>
</dbReference>
<evidence type="ECO:0000259" key="4">
    <source>
        <dbReference type="PROSITE" id="PS50075"/>
    </source>
</evidence>
<dbReference type="Pfam" id="PF00668">
    <property type="entry name" value="Condensation"/>
    <property type="match status" value="1"/>
</dbReference>
<dbReference type="PROSITE" id="PS00455">
    <property type="entry name" value="AMP_BINDING"/>
    <property type="match status" value="1"/>
</dbReference>
<dbReference type="InterPro" id="IPR020845">
    <property type="entry name" value="AMP-binding_CS"/>
</dbReference>
<dbReference type="Pfam" id="PF13193">
    <property type="entry name" value="AMP-binding_C"/>
    <property type="match status" value="1"/>
</dbReference>
<dbReference type="Gene3D" id="3.30.300.30">
    <property type="match status" value="1"/>
</dbReference>
<dbReference type="InterPro" id="IPR020806">
    <property type="entry name" value="PKS_PP-bd"/>
</dbReference>
<dbReference type="SUPFAM" id="SSF47336">
    <property type="entry name" value="ACP-like"/>
    <property type="match status" value="1"/>
</dbReference>
<dbReference type="Pfam" id="PF00501">
    <property type="entry name" value="AMP-binding"/>
    <property type="match status" value="1"/>
</dbReference>
<dbReference type="InterPro" id="IPR001242">
    <property type="entry name" value="Condensation_dom"/>
</dbReference>
<dbReference type="SMART" id="SM00823">
    <property type="entry name" value="PKS_PP"/>
    <property type="match status" value="1"/>
</dbReference>
<dbReference type="Pfam" id="PF18563">
    <property type="entry name" value="TubC_N"/>
    <property type="match status" value="1"/>
</dbReference>
<dbReference type="InterPro" id="IPR045851">
    <property type="entry name" value="AMP-bd_C_sf"/>
</dbReference>
<keyword evidence="6" id="KW-1185">Reference proteome</keyword>
<dbReference type="CDD" id="cd19531">
    <property type="entry name" value="LCL_NRPS-like"/>
    <property type="match status" value="1"/>
</dbReference>
<name>A0ABR9FFX9_9GAMM</name>
<dbReference type="Gene3D" id="3.40.50.980">
    <property type="match status" value="2"/>
</dbReference>
<dbReference type="InterPro" id="IPR025110">
    <property type="entry name" value="AMP-bd_C"/>
</dbReference>
<comment type="caution">
    <text evidence="5">The sequence shown here is derived from an EMBL/GenBank/DDBJ whole genome shotgun (WGS) entry which is preliminary data.</text>
</comment>
<dbReference type="InterPro" id="IPR010071">
    <property type="entry name" value="AA_adenyl_dom"/>
</dbReference>
<dbReference type="EMBL" id="RRZA01000001">
    <property type="protein sequence ID" value="MBE0455948.1"/>
    <property type="molecule type" value="Genomic_DNA"/>
</dbReference>
<evidence type="ECO:0000313" key="6">
    <source>
        <dbReference type="Proteomes" id="UP000707245"/>
    </source>
</evidence>
<protein>
    <submittedName>
        <fullName evidence="5">Amino acid adenylation domain-containing protein</fullName>
    </submittedName>
</protein>
<feature type="region of interest" description="Disordered" evidence="3">
    <location>
        <begin position="1165"/>
        <end position="1207"/>
    </location>
</feature>
<keyword evidence="2" id="KW-0597">Phosphoprotein</keyword>
<evidence type="ECO:0000313" key="5">
    <source>
        <dbReference type="EMBL" id="MBE0455948.1"/>
    </source>
</evidence>
<dbReference type="CDD" id="cd17643">
    <property type="entry name" value="A_NRPS_Cytc1-like"/>
    <property type="match status" value="1"/>
</dbReference>
<feature type="compositionally biased region" description="Basic and acidic residues" evidence="3">
    <location>
        <begin position="1176"/>
        <end position="1188"/>
    </location>
</feature>
<dbReference type="PANTHER" id="PTHR45527">
    <property type="entry name" value="NONRIBOSOMAL PEPTIDE SYNTHETASE"/>
    <property type="match status" value="1"/>
</dbReference>
<gene>
    <name evidence="5" type="ORF">EI167_00445</name>
</gene>
<dbReference type="Gene3D" id="2.30.38.10">
    <property type="entry name" value="Luciferase, Domain 3"/>
    <property type="match status" value="1"/>
</dbReference>
<dbReference type="InterPro" id="IPR023213">
    <property type="entry name" value="CAT-like_dom_sf"/>
</dbReference>
<dbReference type="Gene3D" id="1.10.1200.10">
    <property type="entry name" value="ACP-like"/>
    <property type="match status" value="1"/>
</dbReference>
<dbReference type="SUPFAM" id="SSF56801">
    <property type="entry name" value="Acetyl-CoA synthetase-like"/>
    <property type="match status" value="1"/>
</dbReference>
<dbReference type="InterPro" id="IPR044894">
    <property type="entry name" value="TubC_N_sf"/>
</dbReference>
<reference evidence="5 6" key="1">
    <citation type="submission" date="2020-07" db="EMBL/GenBank/DDBJ databases">
        <title>Halophilic bacteria isolated from french cheeses.</title>
        <authorList>
            <person name="Kothe C.I."/>
            <person name="Farah-Kraiem B."/>
            <person name="Renault P."/>
            <person name="Dridi B."/>
        </authorList>
    </citation>
    <scope>NUCLEOTIDE SEQUENCE [LARGE SCALE GENOMIC DNA]</scope>
    <source>
        <strain evidence="5 6">FME14</strain>
    </source>
</reference>
<dbReference type="InterPro" id="IPR036736">
    <property type="entry name" value="ACP-like_sf"/>
</dbReference>
<evidence type="ECO:0000256" key="3">
    <source>
        <dbReference type="SAM" id="MobiDB-lite"/>
    </source>
</evidence>
<dbReference type="InterPro" id="IPR000873">
    <property type="entry name" value="AMP-dep_synth/lig_dom"/>
</dbReference>
<dbReference type="Pfam" id="PF00550">
    <property type="entry name" value="PP-binding"/>
    <property type="match status" value="1"/>
</dbReference>
<organism evidence="5 6">
    <name type="scientific">Pseudoalteromonas prydzensis</name>
    <dbReference type="NCBI Taxonomy" id="182141"/>
    <lineage>
        <taxon>Bacteria</taxon>
        <taxon>Pseudomonadati</taxon>
        <taxon>Pseudomonadota</taxon>
        <taxon>Gammaproteobacteria</taxon>
        <taxon>Alteromonadales</taxon>
        <taxon>Pseudoalteromonadaceae</taxon>
        <taxon>Pseudoalteromonas</taxon>
    </lineage>
</organism>
<dbReference type="PANTHER" id="PTHR45527:SF14">
    <property type="entry name" value="PLIPASTATIN SYNTHASE SUBUNIT B"/>
    <property type="match status" value="1"/>
</dbReference>
<evidence type="ECO:0000256" key="1">
    <source>
        <dbReference type="ARBA" id="ARBA00022450"/>
    </source>
</evidence>
<feature type="domain" description="Carrier" evidence="4">
    <location>
        <begin position="1093"/>
        <end position="1168"/>
    </location>
</feature>
<dbReference type="RefSeq" id="WP_192540191.1">
    <property type="nucleotide sequence ID" value="NZ_RRZA01000001.1"/>
</dbReference>
<keyword evidence="1" id="KW-0596">Phosphopantetheine</keyword>